<evidence type="ECO:0000256" key="4">
    <source>
        <dbReference type="ARBA" id="ARBA00006492"/>
    </source>
</evidence>
<keyword evidence="11" id="KW-0333">Golgi apparatus</keyword>
<dbReference type="RefSeq" id="XP_005716104.1">
    <property type="nucleotide sequence ID" value="XM_005716047.1"/>
</dbReference>
<accession>R7QFT4</accession>
<dbReference type="Gene3D" id="3.10.180.20">
    <property type="entry name" value="N-Acetylglucosaminyltransferase I, Domain 2"/>
    <property type="match status" value="1"/>
</dbReference>
<dbReference type="UniPathway" id="UPA00378"/>
<dbReference type="InterPro" id="IPR052261">
    <property type="entry name" value="Glycosyltransferase_13"/>
</dbReference>
<comment type="catalytic activity">
    <reaction evidence="16">
        <text>N(4)-(alpha-D-Man-(1-&gt;3)-[alpha-D-Man-(1-&gt;3)-[alpha-D-Man-(1-&gt;6)]-alpha-D-Man-(1-&gt;6)]-beta-D-Man-(1-&gt;4)-beta-D-GlcNAc-(1-&gt;4)-beta-D-GlcNAc)-L-asparaginyl-[protein] (N-glucan mannose isomer 5A1,2) + UDP-N-acetyl-alpha-D-glucosamine = N(4)-{beta-D-GlcNAc-(1-&gt;2)-alpha-D-Man-(1-&gt;3)-[alpha-D-Man-(1-&gt;3)-[alpha-D-Man-(1-&gt;6)]-alpha-D-Man-(1-&gt;6)]-beta-D-Man-(1-&gt;4)-beta-D-GlcNAc-(1-&gt;4)-beta-D-GlcNAc}-L-asparaginyl-[protein] + UDP + H(+)</text>
        <dbReference type="Rhea" id="RHEA:11456"/>
        <dbReference type="Rhea" id="RHEA-COMP:14367"/>
        <dbReference type="Rhea" id="RHEA-COMP:14368"/>
        <dbReference type="ChEBI" id="CHEBI:15378"/>
        <dbReference type="ChEBI" id="CHEBI:57705"/>
        <dbReference type="ChEBI" id="CHEBI:58223"/>
        <dbReference type="ChEBI" id="CHEBI:59087"/>
        <dbReference type="ChEBI" id="CHEBI:60625"/>
        <dbReference type="EC" id="2.4.1.101"/>
    </reaction>
</comment>
<dbReference type="GO" id="GO:0046872">
    <property type="term" value="F:metal ion binding"/>
    <property type="evidence" value="ECO:0007669"/>
    <property type="project" value="UniProtKB-KW"/>
</dbReference>
<reference evidence="18" key="1">
    <citation type="journal article" date="2013" name="Proc. Natl. Acad. Sci. U.S.A.">
        <title>Genome structure and metabolic features in the red seaweed Chondrus crispus shed light on evolution of the Archaeplastida.</title>
        <authorList>
            <person name="Collen J."/>
            <person name="Porcel B."/>
            <person name="Carre W."/>
            <person name="Ball S.G."/>
            <person name="Chaparro C."/>
            <person name="Tonon T."/>
            <person name="Barbeyron T."/>
            <person name="Michel G."/>
            <person name="Noel B."/>
            <person name="Valentin K."/>
            <person name="Elias M."/>
            <person name="Artiguenave F."/>
            <person name="Arun A."/>
            <person name="Aury J.M."/>
            <person name="Barbosa-Neto J.F."/>
            <person name="Bothwell J.H."/>
            <person name="Bouget F.Y."/>
            <person name="Brillet L."/>
            <person name="Cabello-Hurtado F."/>
            <person name="Capella-Gutierrez S."/>
            <person name="Charrier B."/>
            <person name="Cladiere L."/>
            <person name="Cock J.M."/>
            <person name="Coelho S.M."/>
            <person name="Colleoni C."/>
            <person name="Czjzek M."/>
            <person name="Da Silva C."/>
            <person name="Delage L."/>
            <person name="Denoeud F."/>
            <person name="Deschamps P."/>
            <person name="Dittami S.M."/>
            <person name="Gabaldon T."/>
            <person name="Gachon C.M."/>
            <person name="Groisillier A."/>
            <person name="Herve C."/>
            <person name="Jabbari K."/>
            <person name="Katinka M."/>
            <person name="Kloareg B."/>
            <person name="Kowalczyk N."/>
            <person name="Labadie K."/>
            <person name="Leblanc C."/>
            <person name="Lopez P.J."/>
            <person name="McLachlan D.H."/>
            <person name="Meslet-Cladiere L."/>
            <person name="Moustafa A."/>
            <person name="Nehr Z."/>
            <person name="Nyvall Collen P."/>
            <person name="Panaud O."/>
            <person name="Partensky F."/>
            <person name="Poulain J."/>
            <person name="Rensing S.A."/>
            <person name="Rousvoal S."/>
            <person name="Samson G."/>
            <person name="Symeonidi A."/>
            <person name="Weissenbach J."/>
            <person name="Zambounis A."/>
            <person name="Wincker P."/>
            <person name="Boyen C."/>
        </authorList>
    </citation>
    <scope>NUCLEOTIDE SEQUENCE [LARGE SCALE GENOMIC DNA]</scope>
    <source>
        <strain evidence="18">cv. Stackhouse</strain>
    </source>
</reference>
<dbReference type="InterPro" id="IPR029044">
    <property type="entry name" value="Nucleotide-diphossugar_trans"/>
</dbReference>
<proteinExistence type="inferred from homology"/>
<dbReference type="PANTHER" id="PTHR10468:SF0">
    <property type="entry name" value="ALPHA-1,3-MANNOSYL-GLYCOPROTEIN 2-BETA-N-ACETYLGLUCOSAMINYLTRANSFERASE"/>
    <property type="match status" value="1"/>
</dbReference>
<keyword evidence="5" id="KW-0328">Glycosyltransferase</keyword>
<evidence type="ECO:0000256" key="5">
    <source>
        <dbReference type="ARBA" id="ARBA00022676"/>
    </source>
</evidence>
<evidence type="ECO:0000256" key="1">
    <source>
        <dbReference type="ARBA" id="ARBA00001936"/>
    </source>
</evidence>
<evidence type="ECO:0000313" key="17">
    <source>
        <dbReference type="EMBL" id="CDF36285.1"/>
    </source>
</evidence>
<keyword evidence="8" id="KW-0479">Metal-binding</keyword>
<keyword evidence="7" id="KW-0812">Transmembrane</keyword>
<evidence type="ECO:0000256" key="13">
    <source>
        <dbReference type="ARBA" id="ARBA00023211"/>
    </source>
</evidence>
<dbReference type="PhylomeDB" id="R7QFT4"/>
<evidence type="ECO:0000256" key="9">
    <source>
        <dbReference type="ARBA" id="ARBA00022968"/>
    </source>
</evidence>
<keyword evidence="6" id="KW-0808">Transferase</keyword>
<dbReference type="AlphaFoldDB" id="R7QFT4"/>
<comment type="cofactor">
    <cofactor evidence="1">
        <name>Mn(2+)</name>
        <dbReference type="ChEBI" id="CHEBI:29035"/>
    </cofactor>
</comment>
<comment type="similarity">
    <text evidence="4">Belongs to the glycosyltransferase 13 family.</text>
</comment>
<evidence type="ECO:0000256" key="10">
    <source>
        <dbReference type="ARBA" id="ARBA00022989"/>
    </source>
</evidence>
<dbReference type="Pfam" id="PF03071">
    <property type="entry name" value="GNT-I"/>
    <property type="match status" value="1"/>
</dbReference>
<dbReference type="EMBL" id="HG001769">
    <property type="protein sequence ID" value="CDF36285.1"/>
    <property type="molecule type" value="Genomic_DNA"/>
</dbReference>
<dbReference type="Gramene" id="CDF36285">
    <property type="protein sequence ID" value="CDF36285"/>
    <property type="gene ID" value="CHC_T00004649001"/>
</dbReference>
<gene>
    <name evidence="17" type="ORF">CHC_T00004649001</name>
</gene>
<evidence type="ECO:0000256" key="16">
    <source>
        <dbReference type="ARBA" id="ARBA00049421"/>
    </source>
</evidence>
<dbReference type="InterPro" id="IPR004139">
    <property type="entry name" value="Glyco_trans_13"/>
</dbReference>
<evidence type="ECO:0000256" key="3">
    <source>
        <dbReference type="ARBA" id="ARBA00004922"/>
    </source>
</evidence>
<keyword evidence="12" id="KW-0472">Membrane</keyword>
<evidence type="ECO:0000256" key="11">
    <source>
        <dbReference type="ARBA" id="ARBA00023034"/>
    </source>
</evidence>
<keyword evidence="9" id="KW-0735">Signal-anchor</keyword>
<dbReference type="EC" id="2.4.1.101" evidence="14"/>
<dbReference type="KEGG" id="ccp:CHC_T00004649001"/>
<sequence length="146" mass="16902">MRSLDQTKGRQCIRPEMSRTVNFGEKGVSQSFYFETHVSQVALEDEKMDFSGLDLGYLEAERYHDYVISRMSKAVYLKYSNYLTTRPQDRDVIAVYHEDSLDPITKRIEVMGDHCNGMKRNSYKGVTIIIWNGNWAFIVQKGVDTA</sequence>
<keyword evidence="18" id="KW-1185">Reference proteome</keyword>
<name>R7QFT4_CHOCR</name>
<evidence type="ECO:0000256" key="7">
    <source>
        <dbReference type="ARBA" id="ARBA00022692"/>
    </source>
</evidence>
<dbReference type="Proteomes" id="UP000012073">
    <property type="component" value="Unassembled WGS sequence"/>
</dbReference>
<protein>
    <recommendedName>
        <fullName evidence="14">alpha-1,3-mannosyl-glycoprotein 2-beta-N-acetylglucosaminyltransferase</fullName>
        <ecNumber evidence="14">2.4.1.101</ecNumber>
    </recommendedName>
    <alternativeName>
        <fullName evidence="15">N-glycosyl-oligosaccharide-glycoprotein N-acetylglucosaminyltransferase I</fullName>
    </alternativeName>
</protein>
<comment type="pathway">
    <text evidence="3">Protein modification; protein glycosylation.</text>
</comment>
<evidence type="ECO:0000256" key="8">
    <source>
        <dbReference type="ARBA" id="ARBA00022723"/>
    </source>
</evidence>
<comment type="subcellular location">
    <subcellularLocation>
        <location evidence="2">Golgi apparatus membrane</location>
        <topology evidence="2">Single-pass type II membrane protein</topology>
    </subcellularLocation>
</comment>
<evidence type="ECO:0000256" key="15">
    <source>
        <dbReference type="ARBA" id="ARBA00041712"/>
    </source>
</evidence>
<keyword evidence="13" id="KW-0464">Manganese</keyword>
<dbReference type="GeneID" id="17323820"/>
<evidence type="ECO:0000313" key="18">
    <source>
        <dbReference type="Proteomes" id="UP000012073"/>
    </source>
</evidence>
<evidence type="ECO:0000256" key="12">
    <source>
        <dbReference type="ARBA" id="ARBA00023136"/>
    </source>
</evidence>
<evidence type="ECO:0000256" key="14">
    <source>
        <dbReference type="ARBA" id="ARBA00038949"/>
    </source>
</evidence>
<keyword evidence="10" id="KW-1133">Transmembrane helix</keyword>
<evidence type="ECO:0000256" key="2">
    <source>
        <dbReference type="ARBA" id="ARBA00004323"/>
    </source>
</evidence>
<dbReference type="OrthoDB" id="4270at2759"/>
<dbReference type="GO" id="GO:0003827">
    <property type="term" value="F:alpha-1,3-mannosylglycoprotein 2-beta-N-acetylglucosaminyltransferase activity"/>
    <property type="evidence" value="ECO:0007669"/>
    <property type="project" value="UniProtKB-EC"/>
</dbReference>
<dbReference type="Gene3D" id="3.90.550.10">
    <property type="entry name" value="Spore Coat Polysaccharide Biosynthesis Protein SpsA, Chain A"/>
    <property type="match status" value="1"/>
</dbReference>
<organism evidence="17 18">
    <name type="scientific">Chondrus crispus</name>
    <name type="common">Carrageen Irish moss</name>
    <name type="synonym">Polymorpha crispa</name>
    <dbReference type="NCBI Taxonomy" id="2769"/>
    <lineage>
        <taxon>Eukaryota</taxon>
        <taxon>Rhodophyta</taxon>
        <taxon>Florideophyceae</taxon>
        <taxon>Rhodymeniophycidae</taxon>
        <taxon>Gigartinales</taxon>
        <taxon>Gigartinaceae</taxon>
        <taxon>Chondrus</taxon>
    </lineage>
</organism>
<evidence type="ECO:0000256" key="6">
    <source>
        <dbReference type="ARBA" id="ARBA00022679"/>
    </source>
</evidence>
<dbReference type="PANTHER" id="PTHR10468">
    <property type="entry name" value="PROTEIN O-LINKED-MANNOSE BETA-1,2-N-ACETYLGLUCOSAMINYLTRANSFERASE 1/ALPHA-1,3-MANNOSYL-GLYCOPROTEIN 2-BETA-N-ACETYLGLUCOSAMINYLTRANSFERASE"/>
    <property type="match status" value="1"/>
</dbReference>
<dbReference type="GO" id="GO:0000139">
    <property type="term" value="C:Golgi membrane"/>
    <property type="evidence" value="ECO:0007669"/>
    <property type="project" value="UniProtKB-SubCell"/>
</dbReference>